<reference evidence="1" key="1">
    <citation type="submission" date="2021-11" db="EMBL/GenBank/DDBJ databases">
        <title>Description of novel Flavobacterium species.</title>
        <authorList>
            <person name="Saticioglu I.B."/>
            <person name="Ay H."/>
            <person name="Altun S."/>
            <person name="Duman M."/>
        </authorList>
    </citation>
    <scope>NUCLEOTIDE SEQUENCE</scope>
    <source>
        <strain evidence="1">F-30</strain>
    </source>
</reference>
<gene>
    <name evidence="1" type="ORF">LNP81_11855</name>
</gene>
<dbReference type="RefSeq" id="WP_230036071.1">
    <property type="nucleotide sequence ID" value="NZ_JAJJMM010000001.1"/>
</dbReference>
<evidence type="ECO:0000313" key="1">
    <source>
        <dbReference type="EMBL" id="MCC9063682.1"/>
    </source>
</evidence>
<proteinExistence type="predicted"/>
<protein>
    <submittedName>
        <fullName evidence="1">Uncharacterized protein</fullName>
    </submittedName>
</protein>
<keyword evidence="2" id="KW-1185">Reference proteome</keyword>
<comment type="caution">
    <text evidence="1">The sequence shown here is derived from an EMBL/GenBank/DDBJ whole genome shotgun (WGS) entry which is preliminary data.</text>
</comment>
<organism evidence="1 2">
    <name type="scientific">Flavobacterium piscisymbiosum</name>
    <dbReference type="NCBI Taxonomy" id="2893753"/>
    <lineage>
        <taxon>Bacteria</taxon>
        <taxon>Pseudomonadati</taxon>
        <taxon>Bacteroidota</taxon>
        <taxon>Flavobacteriia</taxon>
        <taxon>Flavobacteriales</taxon>
        <taxon>Flavobacteriaceae</taxon>
        <taxon>Flavobacterium</taxon>
    </lineage>
</organism>
<accession>A0ABS8MFK8</accession>
<name>A0ABS8MFK8_9FLAO</name>
<sequence length="311" mass="36350">MKEIDYFKPDEIWEVFNVKSEDDFREKYLLKGKFHSLVPETIINDYKVVERLMYYSYFNYPLIDEAFSKSTRIFEASVTLKLEILVLKRDGFEPLHSKLTRLKEVCSNDLFEQWIIAKKFRNDFAHREAGALMGIILMNAFKHNLNLINSIFLDSSTILNKESNLKNLLQQSEHLEKGLLILEYKTQKILIFGAKPFATGIINNSNKSLWVFIPITGNKIIQQVNDFPPSLILKLENVEINEKGLKATDTETKEVIQLTITENAENVEKFNLHNKRIAEIEKISPDISLEYMSMLKHKTTKEIADFLYEDW</sequence>
<dbReference type="Proteomes" id="UP001430679">
    <property type="component" value="Unassembled WGS sequence"/>
</dbReference>
<dbReference type="EMBL" id="JAJJMM010000001">
    <property type="protein sequence ID" value="MCC9063682.1"/>
    <property type="molecule type" value="Genomic_DNA"/>
</dbReference>
<evidence type="ECO:0000313" key="2">
    <source>
        <dbReference type="Proteomes" id="UP001430679"/>
    </source>
</evidence>